<accession>A0A1Q3ECK1</accession>
<reference evidence="2 3" key="2">
    <citation type="submission" date="2017-02" db="EMBL/GenBank/DDBJ databases">
        <title>A genome survey and senescence transcriptome analysis in Lentinula edodes.</title>
        <authorList>
            <person name="Sakamoto Y."/>
            <person name="Nakade K."/>
            <person name="Sato S."/>
            <person name="Yoshida Y."/>
            <person name="Miyazaki K."/>
            <person name="Natsume S."/>
            <person name="Konno N."/>
        </authorList>
    </citation>
    <scope>NUCLEOTIDE SEQUENCE [LARGE SCALE GENOMIC DNA]</scope>
    <source>
        <strain evidence="2 3">NBRC 111202</strain>
    </source>
</reference>
<reference evidence="2 3" key="1">
    <citation type="submission" date="2016-08" db="EMBL/GenBank/DDBJ databases">
        <authorList>
            <consortium name="Lentinula edodes genome sequencing consortium"/>
            <person name="Sakamoto Y."/>
            <person name="Nakade K."/>
            <person name="Sato S."/>
            <person name="Yoshida Y."/>
            <person name="Miyazaki K."/>
            <person name="Natsume S."/>
            <person name="Konno N."/>
        </authorList>
    </citation>
    <scope>NUCLEOTIDE SEQUENCE [LARGE SCALE GENOMIC DNA]</scope>
    <source>
        <strain evidence="2 3">NBRC 111202</strain>
    </source>
</reference>
<sequence length="199" mass="22271">MYLHGVSVFLVLGIFAATCSAIPLVPNADTNLTVDPRSEAVGIRARGAPKQFKITYPTSTGKPAKFDKYTDELAKQYVTTIIHQQPALEKLGVTLPQSVRFENPNHEEYQRELAKVVEFTFEKYPYASLDGMYSHEYSGTTASFEVVDPTRWLSKIVAKGTAGESVFKGVYGDLKKSDKDEDVFRYQEKKLDPVRAASY</sequence>
<dbReference type="Proteomes" id="UP000188533">
    <property type="component" value="Unassembled WGS sequence"/>
</dbReference>
<feature type="chain" id="PRO_5013066407" evidence="1">
    <location>
        <begin position="22"/>
        <end position="199"/>
    </location>
</feature>
<keyword evidence="1" id="KW-0732">Signal</keyword>
<comment type="caution">
    <text evidence="2">The sequence shown here is derived from an EMBL/GenBank/DDBJ whole genome shotgun (WGS) entry which is preliminary data.</text>
</comment>
<name>A0A1Q3ECK1_LENED</name>
<evidence type="ECO:0000313" key="2">
    <source>
        <dbReference type="EMBL" id="GAW04918.1"/>
    </source>
</evidence>
<protein>
    <submittedName>
        <fullName evidence="2">Uncharacterized protein</fullName>
    </submittedName>
</protein>
<dbReference type="AlphaFoldDB" id="A0A1Q3ECK1"/>
<proteinExistence type="predicted"/>
<keyword evidence="3" id="KW-1185">Reference proteome</keyword>
<organism evidence="2 3">
    <name type="scientific">Lentinula edodes</name>
    <name type="common">Shiitake mushroom</name>
    <name type="synonym">Lentinus edodes</name>
    <dbReference type="NCBI Taxonomy" id="5353"/>
    <lineage>
        <taxon>Eukaryota</taxon>
        <taxon>Fungi</taxon>
        <taxon>Dikarya</taxon>
        <taxon>Basidiomycota</taxon>
        <taxon>Agaricomycotina</taxon>
        <taxon>Agaricomycetes</taxon>
        <taxon>Agaricomycetidae</taxon>
        <taxon>Agaricales</taxon>
        <taxon>Marasmiineae</taxon>
        <taxon>Omphalotaceae</taxon>
        <taxon>Lentinula</taxon>
    </lineage>
</organism>
<gene>
    <name evidence="2" type="ORF">LENED_006742</name>
</gene>
<feature type="signal peptide" evidence="1">
    <location>
        <begin position="1"/>
        <end position="21"/>
    </location>
</feature>
<dbReference type="EMBL" id="BDGU01000216">
    <property type="protein sequence ID" value="GAW04918.1"/>
    <property type="molecule type" value="Genomic_DNA"/>
</dbReference>
<evidence type="ECO:0000313" key="3">
    <source>
        <dbReference type="Proteomes" id="UP000188533"/>
    </source>
</evidence>
<evidence type="ECO:0000256" key="1">
    <source>
        <dbReference type="SAM" id="SignalP"/>
    </source>
</evidence>